<dbReference type="Pfam" id="PF04143">
    <property type="entry name" value="Sulf_transp"/>
    <property type="match status" value="1"/>
</dbReference>
<keyword evidence="4" id="KW-0997">Cell inner membrane</keyword>
<sequence length="137" mass="14945">MMGYWTSLAGGILIGLSCGLYYLLNGKIPGISGLLARAFSYQKGWVERFFLFGVFIAPILWRVVCGYWPGVSVQIPWFLIVCSGLLVGFGTRMGNGCTSGHGVMGIARLSLRSFVAVFCFLGTGILTACLMHYYAQH</sequence>
<dbReference type="KEGG" id="ntn:D5366_07130"/>
<evidence type="ECO:0000256" key="7">
    <source>
        <dbReference type="ARBA" id="ARBA00023136"/>
    </source>
</evidence>
<organism evidence="10 11">
    <name type="scientific">Neokomagataea tanensis</name>
    <dbReference type="NCBI Taxonomy" id="661191"/>
    <lineage>
        <taxon>Bacteria</taxon>
        <taxon>Pseudomonadati</taxon>
        <taxon>Pseudomonadota</taxon>
        <taxon>Alphaproteobacteria</taxon>
        <taxon>Acetobacterales</taxon>
        <taxon>Acetobacteraceae</taxon>
        <taxon>Neokomagataea</taxon>
    </lineage>
</organism>
<dbReference type="InterPro" id="IPR007272">
    <property type="entry name" value="Sulf_transp_TsuA/YedE"/>
</dbReference>
<evidence type="ECO:0000256" key="8">
    <source>
        <dbReference type="ARBA" id="ARBA00035655"/>
    </source>
</evidence>
<dbReference type="EMBL" id="CP032485">
    <property type="protein sequence ID" value="QDH25022.1"/>
    <property type="molecule type" value="Genomic_DNA"/>
</dbReference>
<dbReference type="AlphaFoldDB" id="A0A4Y6V4H7"/>
<comment type="subcellular location">
    <subcellularLocation>
        <location evidence="1">Cell inner membrane</location>
        <topology evidence="1">Multi-pass membrane protein</topology>
    </subcellularLocation>
</comment>
<dbReference type="GO" id="GO:0005886">
    <property type="term" value="C:plasma membrane"/>
    <property type="evidence" value="ECO:0007669"/>
    <property type="project" value="UniProtKB-SubCell"/>
</dbReference>
<dbReference type="Proteomes" id="UP000317214">
    <property type="component" value="Chromosome"/>
</dbReference>
<keyword evidence="3" id="KW-1003">Cell membrane</keyword>
<dbReference type="OrthoDB" id="9814020at2"/>
<keyword evidence="6 9" id="KW-1133">Transmembrane helix</keyword>
<dbReference type="PANTHER" id="PTHR30574:SF1">
    <property type="entry name" value="SULPHUR TRANSPORT DOMAIN-CONTAINING PROTEIN"/>
    <property type="match status" value="1"/>
</dbReference>
<evidence type="ECO:0000313" key="10">
    <source>
        <dbReference type="EMBL" id="QDH25022.1"/>
    </source>
</evidence>
<gene>
    <name evidence="10" type="ORF">D5366_07130</name>
</gene>
<feature type="transmembrane region" description="Helical" evidence="9">
    <location>
        <begin position="114"/>
        <end position="135"/>
    </location>
</feature>
<evidence type="ECO:0000256" key="1">
    <source>
        <dbReference type="ARBA" id="ARBA00004429"/>
    </source>
</evidence>
<reference evidence="10 11" key="1">
    <citation type="submission" date="2018-09" db="EMBL/GenBank/DDBJ databases">
        <title>The complete genome sequence of Neokomagataea tanensis NBRC 106556(T).</title>
        <authorList>
            <person name="Chua K.-O."/>
            <person name="See-Too W.-S."/>
            <person name="Hong K.-W."/>
            <person name="Yin W.-F."/>
            <person name="Chan K.-G."/>
        </authorList>
    </citation>
    <scope>NUCLEOTIDE SEQUENCE [LARGE SCALE GENOMIC DNA]</scope>
    <source>
        <strain evidence="11">AH13 \ NBRC 106556</strain>
    </source>
</reference>
<evidence type="ECO:0000256" key="9">
    <source>
        <dbReference type="SAM" id="Phobius"/>
    </source>
</evidence>
<evidence type="ECO:0000256" key="4">
    <source>
        <dbReference type="ARBA" id="ARBA00022519"/>
    </source>
</evidence>
<evidence type="ECO:0000256" key="3">
    <source>
        <dbReference type="ARBA" id="ARBA00022475"/>
    </source>
</evidence>
<proteinExistence type="inferred from homology"/>
<keyword evidence="5 9" id="KW-0812">Transmembrane</keyword>
<keyword evidence="11" id="KW-1185">Reference proteome</keyword>
<feature type="transmembrane region" description="Helical" evidence="9">
    <location>
        <begin position="75"/>
        <end position="93"/>
    </location>
</feature>
<evidence type="ECO:0000256" key="5">
    <source>
        <dbReference type="ARBA" id="ARBA00022692"/>
    </source>
</evidence>
<accession>A0A4Y6V4H7</accession>
<evidence type="ECO:0000313" key="11">
    <source>
        <dbReference type="Proteomes" id="UP000317214"/>
    </source>
</evidence>
<keyword evidence="7 9" id="KW-0472">Membrane</keyword>
<protein>
    <submittedName>
        <fullName evidence="10">YeeE/YedE family protein</fullName>
    </submittedName>
</protein>
<feature type="transmembrane region" description="Helical" evidence="9">
    <location>
        <begin position="6"/>
        <end position="24"/>
    </location>
</feature>
<evidence type="ECO:0000256" key="6">
    <source>
        <dbReference type="ARBA" id="ARBA00022989"/>
    </source>
</evidence>
<keyword evidence="2" id="KW-0813">Transport</keyword>
<comment type="similarity">
    <text evidence="8">Belongs to the TsuA/YedE (TC 9.B.102) family.</text>
</comment>
<name>A0A4Y6V4H7_9PROT</name>
<evidence type="ECO:0000256" key="2">
    <source>
        <dbReference type="ARBA" id="ARBA00022448"/>
    </source>
</evidence>
<feature type="transmembrane region" description="Helical" evidence="9">
    <location>
        <begin position="45"/>
        <end position="69"/>
    </location>
</feature>
<dbReference type="PANTHER" id="PTHR30574">
    <property type="entry name" value="INNER MEMBRANE PROTEIN YEDE"/>
    <property type="match status" value="1"/>
</dbReference>